<gene>
    <name evidence="1" type="ORF">SAPIO_CDS8248</name>
</gene>
<dbReference type="Proteomes" id="UP000028545">
    <property type="component" value="Unassembled WGS sequence"/>
</dbReference>
<comment type="caution">
    <text evidence="1">The sequence shown here is derived from an EMBL/GenBank/DDBJ whole genome shotgun (WGS) entry which is preliminary data.</text>
</comment>
<evidence type="ECO:0000313" key="2">
    <source>
        <dbReference type="Proteomes" id="UP000028545"/>
    </source>
</evidence>
<dbReference type="VEuPathDB" id="FungiDB:SAPIO_CDS8248"/>
<dbReference type="KEGG" id="sapo:SAPIO_CDS8248"/>
<dbReference type="OrthoDB" id="73875at2759"/>
<dbReference type="EMBL" id="JOWA01000121">
    <property type="protein sequence ID" value="KEZ40390.1"/>
    <property type="molecule type" value="Genomic_DNA"/>
</dbReference>
<dbReference type="AlphaFoldDB" id="A0A084FZ78"/>
<dbReference type="HOGENOM" id="CLU_2575220_0_0_1"/>
<reference evidence="1 2" key="1">
    <citation type="journal article" date="2014" name="Genome Announc.">
        <title>Draft genome sequence of the pathogenic fungus Scedosporium apiospermum.</title>
        <authorList>
            <person name="Vandeputte P."/>
            <person name="Ghamrawi S."/>
            <person name="Rechenmann M."/>
            <person name="Iltis A."/>
            <person name="Giraud S."/>
            <person name="Fleury M."/>
            <person name="Thornton C."/>
            <person name="Delhaes L."/>
            <person name="Meyer W."/>
            <person name="Papon N."/>
            <person name="Bouchara J.P."/>
        </authorList>
    </citation>
    <scope>NUCLEOTIDE SEQUENCE [LARGE SCALE GENOMIC DNA]</scope>
    <source>
        <strain evidence="1 2">IHEM 14462</strain>
    </source>
</reference>
<name>A0A084FZ78_PSEDA</name>
<evidence type="ECO:0000313" key="1">
    <source>
        <dbReference type="EMBL" id="KEZ40390.1"/>
    </source>
</evidence>
<dbReference type="GeneID" id="27727320"/>
<proteinExistence type="predicted"/>
<accession>A0A084FZ78</accession>
<protein>
    <submittedName>
        <fullName evidence="1">Uncharacterized protein</fullName>
    </submittedName>
</protein>
<organism evidence="1 2">
    <name type="scientific">Pseudallescheria apiosperma</name>
    <name type="common">Scedosporium apiospermum</name>
    <dbReference type="NCBI Taxonomy" id="563466"/>
    <lineage>
        <taxon>Eukaryota</taxon>
        <taxon>Fungi</taxon>
        <taxon>Dikarya</taxon>
        <taxon>Ascomycota</taxon>
        <taxon>Pezizomycotina</taxon>
        <taxon>Sordariomycetes</taxon>
        <taxon>Hypocreomycetidae</taxon>
        <taxon>Microascales</taxon>
        <taxon>Microascaceae</taxon>
        <taxon>Scedosporium</taxon>
    </lineage>
</organism>
<keyword evidence="2" id="KW-1185">Reference proteome</keyword>
<sequence>MNSDPPAFDRIGYYESFNFERDRLRLPAKNANTVRSCTQIQRAFDEIDPKIRPKGNGDAYLRFLTTLEGKVDKDSQHDRHP</sequence>
<dbReference type="RefSeq" id="XP_016640189.1">
    <property type="nucleotide sequence ID" value="XM_016789926.1"/>
</dbReference>